<accession>A0A2K3P8P5</accession>
<sequence>MIMSSSLSHVRPLTCASSLSRIAPHPHDLIKWVTREGGFVHRAVKIAQFDSSNGLGLVAKEQIPIGTDLIVLPQHIPLHFTSHDSHSLLLQLSSNVPDELWAMKLGLKLLHERAKLGSFWWPYISNLPQTYTLPIFFPGEDIKNLQYAPILHQVNKRCRFLLDFEQQVKRALVGLTPDKHPFGGQEVDASSLGWAMSAVSSRAFKLHGNKQSNGIDFDIPMMLPLIDMCNHSFNPNARIVQEQETGSTKMRVVAEKVIKEDDPLLLCYGCLSNDLFLLDYGFMIQSNPYDCIELKYDGALLDAASMAAGVSSPNFSTPAPWQQLILSQLNLAGESPNLKVSSTKFYDCI</sequence>
<dbReference type="AlphaFoldDB" id="A0A2K3P8P5"/>
<dbReference type="SUPFAM" id="SSF82199">
    <property type="entry name" value="SET domain"/>
    <property type="match status" value="1"/>
</dbReference>
<dbReference type="PANTHER" id="PTHR13271:SF116">
    <property type="entry name" value="F21J9.27"/>
    <property type="match status" value="1"/>
</dbReference>
<dbReference type="PROSITE" id="PS50280">
    <property type="entry name" value="SET"/>
    <property type="match status" value="1"/>
</dbReference>
<dbReference type="InterPro" id="IPR001214">
    <property type="entry name" value="SET_dom"/>
</dbReference>
<reference evidence="2 3" key="2">
    <citation type="journal article" date="2017" name="Front. Plant Sci.">
        <title>Gene Classification and Mining of Molecular Markers Useful in Red Clover (Trifolium pratense) Breeding.</title>
        <authorList>
            <person name="Istvanek J."/>
            <person name="Dluhosova J."/>
            <person name="Dluhos P."/>
            <person name="Patkova L."/>
            <person name="Nedelnik J."/>
            <person name="Repkova J."/>
        </authorList>
    </citation>
    <scope>NUCLEOTIDE SEQUENCE [LARGE SCALE GENOMIC DNA]</scope>
    <source>
        <strain evidence="3">cv. Tatra</strain>
        <tissue evidence="2">Young leaves</tissue>
    </source>
</reference>
<evidence type="ECO:0000313" key="3">
    <source>
        <dbReference type="Proteomes" id="UP000236291"/>
    </source>
</evidence>
<comment type="caution">
    <text evidence="2">The sequence shown here is derived from an EMBL/GenBank/DDBJ whole genome shotgun (WGS) entry which is preliminary data.</text>
</comment>
<keyword evidence="2" id="KW-0489">Methyltransferase</keyword>
<dbReference type="FunFam" id="3.90.1410.10:FF:000009">
    <property type="entry name" value="Histone-lysine N-methyltransferase setd3"/>
    <property type="match status" value="1"/>
</dbReference>
<dbReference type="PANTHER" id="PTHR13271">
    <property type="entry name" value="UNCHARACTERIZED PUTATIVE METHYLTRANSFERASE"/>
    <property type="match status" value="1"/>
</dbReference>
<dbReference type="InterPro" id="IPR050600">
    <property type="entry name" value="SETD3_SETD6_MTase"/>
</dbReference>
<dbReference type="EMBL" id="ASHM01004696">
    <property type="protein sequence ID" value="PNY11661.1"/>
    <property type="molecule type" value="Genomic_DNA"/>
</dbReference>
<protein>
    <submittedName>
        <fullName evidence="2">Histone-lysine N-methyltransferase setd3-like protein</fullName>
    </submittedName>
</protein>
<evidence type="ECO:0000313" key="2">
    <source>
        <dbReference type="EMBL" id="PNY11661.1"/>
    </source>
</evidence>
<dbReference type="Pfam" id="PF00856">
    <property type="entry name" value="SET"/>
    <property type="match status" value="1"/>
</dbReference>
<name>A0A2K3P8P5_TRIPR</name>
<proteinExistence type="predicted"/>
<dbReference type="GO" id="GO:0032259">
    <property type="term" value="P:methylation"/>
    <property type="evidence" value="ECO:0007669"/>
    <property type="project" value="UniProtKB-KW"/>
</dbReference>
<dbReference type="SMART" id="SM00317">
    <property type="entry name" value="SET"/>
    <property type="match status" value="1"/>
</dbReference>
<dbReference type="Proteomes" id="UP000236291">
    <property type="component" value="Unassembled WGS sequence"/>
</dbReference>
<dbReference type="ExpressionAtlas" id="A0A2K3P8P5">
    <property type="expression patterns" value="baseline"/>
</dbReference>
<dbReference type="GO" id="GO:0016279">
    <property type="term" value="F:protein-lysine N-methyltransferase activity"/>
    <property type="evidence" value="ECO:0007669"/>
    <property type="project" value="TreeGrafter"/>
</dbReference>
<reference evidence="2 3" key="1">
    <citation type="journal article" date="2014" name="Am. J. Bot.">
        <title>Genome assembly and annotation for red clover (Trifolium pratense; Fabaceae).</title>
        <authorList>
            <person name="Istvanek J."/>
            <person name="Jaros M."/>
            <person name="Krenek A."/>
            <person name="Repkova J."/>
        </authorList>
    </citation>
    <scope>NUCLEOTIDE SEQUENCE [LARGE SCALE GENOMIC DNA]</scope>
    <source>
        <strain evidence="3">cv. Tatra</strain>
        <tissue evidence="2">Young leaves</tissue>
    </source>
</reference>
<dbReference type="Gene3D" id="3.90.1410.10">
    <property type="entry name" value="set domain protein methyltransferase, domain 1"/>
    <property type="match status" value="1"/>
</dbReference>
<keyword evidence="2" id="KW-0808">Transferase</keyword>
<gene>
    <name evidence="2" type="ORF">L195_g008272</name>
</gene>
<evidence type="ECO:0000259" key="1">
    <source>
        <dbReference type="PROSITE" id="PS50280"/>
    </source>
</evidence>
<dbReference type="STRING" id="57577.A0A2K3P8P5"/>
<organism evidence="2 3">
    <name type="scientific">Trifolium pratense</name>
    <name type="common">Red clover</name>
    <dbReference type="NCBI Taxonomy" id="57577"/>
    <lineage>
        <taxon>Eukaryota</taxon>
        <taxon>Viridiplantae</taxon>
        <taxon>Streptophyta</taxon>
        <taxon>Embryophyta</taxon>
        <taxon>Tracheophyta</taxon>
        <taxon>Spermatophyta</taxon>
        <taxon>Magnoliopsida</taxon>
        <taxon>eudicotyledons</taxon>
        <taxon>Gunneridae</taxon>
        <taxon>Pentapetalae</taxon>
        <taxon>rosids</taxon>
        <taxon>fabids</taxon>
        <taxon>Fabales</taxon>
        <taxon>Fabaceae</taxon>
        <taxon>Papilionoideae</taxon>
        <taxon>50 kb inversion clade</taxon>
        <taxon>NPAAA clade</taxon>
        <taxon>Hologalegina</taxon>
        <taxon>IRL clade</taxon>
        <taxon>Trifolieae</taxon>
        <taxon>Trifolium</taxon>
    </lineage>
</organism>
<feature type="domain" description="SET" evidence="1">
    <location>
        <begin position="42"/>
        <end position="269"/>
    </location>
</feature>
<dbReference type="InterPro" id="IPR046341">
    <property type="entry name" value="SET_dom_sf"/>
</dbReference>
<dbReference type="CDD" id="cd10527">
    <property type="entry name" value="SET_LSMT"/>
    <property type="match status" value="1"/>
</dbReference>